<evidence type="ECO:0000313" key="1">
    <source>
        <dbReference type="EMBL" id="PKA46836.1"/>
    </source>
</evidence>
<reference evidence="1 2" key="1">
    <citation type="journal article" date="2017" name="Nature">
        <title>The Apostasia genome and the evolution of orchids.</title>
        <authorList>
            <person name="Zhang G.Q."/>
            <person name="Liu K.W."/>
            <person name="Li Z."/>
            <person name="Lohaus R."/>
            <person name="Hsiao Y.Y."/>
            <person name="Niu S.C."/>
            <person name="Wang J.Y."/>
            <person name="Lin Y.C."/>
            <person name="Xu Q."/>
            <person name="Chen L.J."/>
            <person name="Yoshida K."/>
            <person name="Fujiwara S."/>
            <person name="Wang Z.W."/>
            <person name="Zhang Y.Q."/>
            <person name="Mitsuda N."/>
            <person name="Wang M."/>
            <person name="Liu G.H."/>
            <person name="Pecoraro L."/>
            <person name="Huang H.X."/>
            <person name="Xiao X.J."/>
            <person name="Lin M."/>
            <person name="Wu X.Y."/>
            <person name="Wu W.L."/>
            <person name="Chen Y.Y."/>
            <person name="Chang S.B."/>
            <person name="Sakamoto S."/>
            <person name="Ohme-Takagi M."/>
            <person name="Yagi M."/>
            <person name="Zeng S.J."/>
            <person name="Shen C.Y."/>
            <person name="Yeh C.M."/>
            <person name="Luo Y.B."/>
            <person name="Tsai W.C."/>
            <person name="Van de Peer Y."/>
            <person name="Liu Z.J."/>
        </authorList>
    </citation>
    <scope>NUCLEOTIDE SEQUENCE [LARGE SCALE GENOMIC DNA]</scope>
    <source>
        <strain evidence="2">cv. Shenzhen</strain>
        <tissue evidence="1">Stem</tissue>
    </source>
</reference>
<dbReference type="AlphaFoldDB" id="A0A2H9ZU69"/>
<keyword evidence="2" id="KW-1185">Reference proteome</keyword>
<dbReference type="Proteomes" id="UP000236161">
    <property type="component" value="Unassembled WGS sequence"/>
</dbReference>
<dbReference type="InterPro" id="IPR008480">
    <property type="entry name" value="DUF761_pln"/>
</dbReference>
<sequence length="208" mass="23635">MESDIVPLTIAKKLWHKIRVLYYMLRKGISKRKLAMINLYLLLVRRKIAGKSLRNLIAFHHHHHHATGNGNFFSFDCREVEFGCSHTPSCITKTRNGRRNEKYDSYDAAAVAKAFEMLNAEVSDDMEWVFLSPSPSPGMMWGFGRVPTARRLRVTDSPFPAGAEEEASAVDGGTVDKEAEEFIRRFYEQLRQQPLASAAATPEYGGRR</sequence>
<dbReference type="PANTHER" id="PTHR33265:SF26">
    <property type="entry name" value="OS06G0554600 PROTEIN"/>
    <property type="match status" value="1"/>
</dbReference>
<dbReference type="STRING" id="1088818.A0A2H9ZU69"/>
<name>A0A2H9ZU69_9ASPA</name>
<dbReference type="EMBL" id="KZ453894">
    <property type="protein sequence ID" value="PKA46836.1"/>
    <property type="molecule type" value="Genomic_DNA"/>
</dbReference>
<accession>A0A2H9ZU69</accession>
<evidence type="ECO:0008006" key="3">
    <source>
        <dbReference type="Google" id="ProtNLM"/>
    </source>
</evidence>
<proteinExistence type="predicted"/>
<protein>
    <recommendedName>
        <fullName evidence="3">Avr9/Cf-9 rapidly elicited protein 146</fullName>
    </recommendedName>
</protein>
<gene>
    <name evidence="1" type="ORF">AXF42_Ash015730</name>
</gene>
<organism evidence="1 2">
    <name type="scientific">Apostasia shenzhenica</name>
    <dbReference type="NCBI Taxonomy" id="1088818"/>
    <lineage>
        <taxon>Eukaryota</taxon>
        <taxon>Viridiplantae</taxon>
        <taxon>Streptophyta</taxon>
        <taxon>Embryophyta</taxon>
        <taxon>Tracheophyta</taxon>
        <taxon>Spermatophyta</taxon>
        <taxon>Magnoliopsida</taxon>
        <taxon>Liliopsida</taxon>
        <taxon>Asparagales</taxon>
        <taxon>Orchidaceae</taxon>
        <taxon>Apostasioideae</taxon>
        <taxon>Apostasia</taxon>
    </lineage>
</organism>
<dbReference type="PANTHER" id="PTHR33265">
    <property type="entry name" value="AVR9/CF-9 RAPIDLY ELICITED PROTEIN-RELATED"/>
    <property type="match status" value="1"/>
</dbReference>
<evidence type="ECO:0000313" key="2">
    <source>
        <dbReference type="Proteomes" id="UP000236161"/>
    </source>
</evidence>
<dbReference type="OrthoDB" id="696337at2759"/>
<dbReference type="Pfam" id="PF05553">
    <property type="entry name" value="DUF761"/>
    <property type="match status" value="1"/>
</dbReference>